<keyword evidence="3" id="KW-1185">Reference proteome</keyword>
<dbReference type="EMBL" id="CAJVPJ010000028">
    <property type="protein sequence ID" value="CAG8460595.1"/>
    <property type="molecule type" value="Genomic_DNA"/>
</dbReference>
<sequence length="213" mass="24224">MSSVQKFFGKKTPPDEAVRKWRQSIRNQERSLDRQLRGIEIEEAKVKKSMKLLAKKNDVKGCKSLAKELVRSKKQKDRIYTSKAQLNSIVMQLQHQLAVLKVSGALQKSTDIMKMVNQLARLPEISQAMQELSMEMTKAGIIDEMIEDTFETLEESDVEDEAEEEVNKILFEVTNGMLGEGGEVGEVLPTKEEVVEEEPELNEMQARLQALKT</sequence>
<dbReference type="Pfam" id="PF03357">
    <property type="entry name" value="Snf7"/>
    <property type="match status" value="1"/>
</dbReference>
<dbReference type="Proteomes" id="UP000789572">
    <property type="component" value="Unassembled WGS sequence"/>
</dbReference>
<accession>A0A9N8YWL8</accession>
<dbReference type="GO" id="GO:0007034">
    <property type="term" value="P:vacuolar transport"/>
    <property type="evidence" value="ECO:0007669"/>
    <property type="project" value="InterPro"/>
</dbReference>
<dbReference type="Gene3D" id="6.10.140.1230">
    <property type="match status" value="1"/>
</dbReference>
<evidence type="ECO:0000256" key="1">
    <source>
        <dbReference type="SAM" id="MobiDB-lite"/>
    </source>
</evidence>
<dbReference type="AlphaFoldDB" id="A0A9N8YWL8"/>
<organism evidence="2 3">
    <name type="scientific">Paraglomus occultum</name>
    <dbReference type="NCBI Taxonomy" id="144539"/>
    <lineage>
        <taxon>Eukaryota</taxon>
        <taxon>Fungi</taxon>
        <taxon>Fungi incertae sedis</taxon>
        <taxon>Mucoromycota</taxon>
        <taxon>Glomeromycotina</taxon>
        <taxon>Glomeromycetes</taxon>
        <taxon>Paraglomerales</taxon>
        <taxon>Paraglomeraceae</taxon>
        <taxon>Paraglomus</taxon>
    </lineage>
</organism>
<evidence type="ECO:0000313" key="2">
    <source>
        <dbReference type="EMBL" id="CAG8460595.1"/>
    </source>
</evidence>
<dbReference type="OrthoDB" id="2329734at2759"/>
<proteinExistence type="predicted"/>
<comment type="caution">
    <text evidence="2">The sequence shown here is derived from an EMBL/GenBank/DDBJ whole genome shotgun (WGS) entry which is preliminary data.</text>
</comment>
<reference evidence="2" key="1">
    <citation type="submission" date="2021-06" db="EMBL/GenBank/DDBJ databases">
        <authorList>
            <person name="Kallberg Y."/>
            <person name="Tangrot J."/>
            <person name="Rosling A."/>
        </authorList>
    </citation>
    <scope>NUCLEOTIDE SEQUENCE</scope>
    <source>
        <strain evidence="2">IA702</strain>
    </source>
</reference>
<protein>
    <submittedName>
        <fullName evidence="2">1252_t:CDS:1</fullName>
    </submittedName>
</protein>
<dbReference type="PANTHER" id="PTHR10476">
    <property type="entry name" value="CHARGED MULTIVESICULAR BODY PROTEIN"/>
    <property type="match status" value="1"/>
</dbReference>
<evidence type="ECO:0000313" key="3">
    <source>
        <dbReference type="Proteomes" id="UP000789572"/>
    </source>
</evidence>
<feature type="region of interest" description="Disordered" evidence="1">
    <location>
        <begin position="1"/>
        <end position="21"/>
    </location>
</feature>
<dbReference type="InterPro" id="IPR005024">
    <property type="entry name" value="Snf7_fam"/>
</dbReference>
<gene>
    <name evidence="2" type="ORF">POCULU_LOCUS538</name>
</gene>
<name>A0A9N8YWL8_9GLOM</name>